<evidence type="ECO:0000313" key="2">
    <source>
        <dbReference type="Proteomes" id="UP000540989"/>
    </source>
</evidence>
<organism evidence="1 2">
    <name type="scientific">Granulicella aggregans</name>
    <dbReference type="NCBI Taxonomy" id="474949"/>
    <lineage>
        <taxon>Bacteria</taxon>
        <taxon>Pseudomonadati</taxon>
        <taxon>Acidobacteriota</taxon>
        <taxon>Terriglobia</taxon>
        <taxon>Terriglobales</taxon>
        <taxon>Acidobacteriaceae</taxon>
        <taxon>Granulicella</taxon>
    </lineage>
</organism>
<gene>
    <name evidence="1" type="ORF">HDF16_000141</name>
</gene>
<evidence type="ECO:0000313" key="1">
    <source>
        <dbReference type="EMBL" id="MBB5055472.1"/>
    </source>
</evidence>
<comment type="caution">
    <text evidence="1">The sequence shown here is derived from an EMBL/GenBank/DDBJ whole genome shotgun (WGS) entry which is preliminary data.</text>
</comment>
<keyword evidence="2" id="KW-1185">Reference proteome</keyword>
<name>A0A7W8E1I4_9BACT</name>
<dbReference type="EMBL" id="JACHIP010000001">
    <property type="protein sequence ID" value="MBB5055472.1"/>
    <property type="molecule type" value="Genomic_DNA"/>
</dbReference>
<dbReference type="Proteomes" id="UP000540989">
    <property type="component" value="Unassembled WGS sequence"/>
</dbReference>
<dbReference type="RefSeq" id="WP_184213185.1">
    <property type="nucleotide sequence ID" value="NZ_JACHIP010000001.1"/>
</dbReference>
<protein>
    <submittedName>
        <fullName evidence="1">Uncharacterized protein</fullName>
    </submittedName>
</protein>
<accession>A0A7W8E1I4</accession>
<sequence length="136" mass="14888">MAYEYIDKLGVGASTCEKLRSLGVATPHALLSKLEFSPEDSVKFLGRVEFEQVVRELKGQGAAEADYGELPPFRPSLGARFAEASPASLHERDQRNAISAEIAALRKSGDCTSETQQRLQNLEQSMRDSLKASSSR</sequence>
<dbReference type="AlphaFoldDB" id="A0A7W8E1I4"/>
<proteinExistence type="predicted"/>
<reference evidence="1 2" key="1">
    <citation type="submission" date="2020-08" db="EMBL/GenBank/DDBJ databases">
        <title>Genomic Encyclopedia of Type Strains, Phase IV (KMG-V): Genome sequencing to study the core and pangenomes of soil and plant-associated prokaryotes.</title>
        <authorList>
            <person name="Whitman W."/>
        </authorList>
    </citation>
    <scope>NUCLEOTIDE SEQUENCE [LARGE SCALE GENOMIC DNA]</scope>
    <source>
        <strain evidence="1 2">M8UP14</strain>
    </source>
</reference>